<keyword evidence="1" id="KW-0863">Zinc-finger</keyword>
<evidence type="ECO:0000256" key="2">
    <source>
        <dbReference type="SAM" id="MobiDB-lite"/>
    </source>
</evidence>
<reference evidence="4 5" key="1">
    <citation type="submission" date="2024-03" db="EMBL/GenBank/DDBJ databases">
        <authorList>
            <person name="Martinez-Hernandez J."/>
        </authorList>
    </citation>
    <scope>NUCLEOTIDE SEQUENCE [LARGE SCALE GENOMIC DNA]</scope>
</reference>
<feature type="region of interest" description="Disordered" evidence="2">
    <location>
        <begin position="165"/>
        <end position="226"/>
    </location>
</feature>
<dbReference type="SUPFAM" id="SSF57845">
    <property type="entry name" value="B-box zinc-binding domain"/>
    <property type="match status" value="1"/>
</dbReference>
<dbReference type="PROSITE" id="PS50119">
    <property type="entry name" value="ZF_BBOX"/>
    <property type="match status" value="1"/>
</dbReference>
<feature type="compositionally biased region" description="Acidic residues" evidence="2">
    <location>
        <begin position="193"/>
        <end position="202"/>
    </location>
</feature>
<dbReference type="GO" id="GO:0008270">
    <property type="term" value="F:zinc ion binding"/>
    <property type="evidence" value="ECO:0007669"/>
    <property type="project" value="UniProtKB-KW"/>
</dbReference>
<dbReference type="PANTHER" id="PTHR31065">
    <property type="entry name" value="PLATZ TRANSCRIPTION FACTOR FAMILY PROTEIN"/>
    <property type="match status" value="1"/>
</dbReference>
<dbReference type="InterPro" id="IPR006734">
    <property type="entry name" value="PLATZ"/>
</dbReference>
<dbReference type="Proteomes" id="UP001497480">
    <property type="component" value="Unassembled WGS sequence"/>
</dbReference>
<accession>A0AAV1X3X2</accession>
<keyword evidence="1" id="KW-0862">Zinc</keyword>
<dbReference type="PANTHER" id="PTHR31065:SF9">
    <property type="entry name" value="TRANSCRIPTION FACTOR FAMILY PROTEIN, PUTATIVE-RELATED"/>
    <property type="match status" value="1"/>
</dbReference>
<gene>
    <name evidence="4" type="ORF">LLUT_LOCUS16762</name>
</gene>
<organism evidence="4 5">
    <name type="scientific">Lupinus luteus</name>
    <name type="common">European yellow lupine</name>
    <dbReference type="NCBI Taxonomy" id="3873"/>
    <lineage>
        <taxon>Eukaryota</taxon>
        <taxon>Viridiplantae</taxon>
        <taxon>Streptophyta</taxon>
        <taxon>Embryophyta</taxon>
        <taxon>Tracheophyta</taxon>
        <taxon>Spermatophyta</taxon>
        <taxon>Magnoliopsida</taxon>
        <taxon>eudicotyledons</taxon>
        <taxon>Gunneridae</taxon>
        <taxon>Pentapetalae</taxon>
        <taxon>rosids</taxon>
        <taxon>fabids</taxon>
        <taxon>Fabales</taxon>
        <taxon>Fabaceae</taxon>
        <taxon>Papilionoideae</taxon>
        <taxon>50 kb inversion clade</taxon>
        <taxon>genistoids sensu lato</taxon>
        <taxon>core genistoids</taxon>
        <taxon>Genisteae</taxon>
        <taxon>Lupinus</taxon>
    </lineage>
</organism>
<feature type="compositionally biased region" description="Basic residues" evidence="2">
    <location>
        <begin position="210"/>
        <end position="220"/>
    </location>
</feature>
<evidence type="ECO:0000259" key="3">
    <source>
        <dbReference type="PROSITE" id="PS50119"/>
    </source>
</evidence>
<evidence type="ECO:0000313" key="5">
    <source>
        <dbReference type="Proteomes" id="UP001497480"/>
    </source>
</evidence>
<sequence length="226" mass="26104">MEMNATSSDEVNKNEQVDQHIVPEPRWLEVFLKESFFGTCKAHRRKRNELNRYCINCNVSACGHCVLSDRHVDHKILKVHRYVYKDVVSLSAMEEHIDCSEIQPYKCNKQLVISPNPLPYSGPAQLDDEETCNICSRKLTEPDLYRYCSISCKVKAVQRKADDSAPPFILIPNPQEIQEETSKSQNERTSEPQNEETSEPQAEESSKPQSLRKRKRKGIPHRAPFF</sequence>
<dbReference type="InterPro" id="IPR000315">
    <property type="entry name" value="Znf_B-box"/>
</dbReference>
<evidence type="ECO:0000256" key="1">
    <source>
        <dbReference type="PROSITE-ProRule" id="PRU00024"/>
    </source>
</evidence>
<proteinExistence type="predicted"/>
<keyword evidence="1" id="KW-0479">Metal-binding</keyword>
<feature type="domain" description="B box-type" evidence="3">
    <location>
        <begin position="40"/>
        <end position="79"/>
    </location>
</feature>
<feature type="compositionally biased region" description="Basic and acidic residues" evidence="2">
    <location>
        <begin position="180"/>
        <end position="190"/>
    </location>
</feature>
<name>A0AAV1X3X2_LUPLU</name>
<dbReference type="AlphaFoldDB" id="A0AAV1X3X2"/>
<dbReference type="EMBL" id="CAXHTB010000011">
    <property type="protein sequence ID" value="CAL0315702.1"/>
    <property type="molecule type" value="Genomic_DNA"/>
</dbReference>
<protein>
    <recommendedName>
        <fullName evidence="3">B box-type domain-containing protein</fullName>
    </recommendedName>
</protein>
<dbReference type="Gene3D" id="3.30.160.60">
    <property type="entry name" value="Classic Zinc Finger"/>
    <property type="match status" value="1"/>
</dbReference>
<dbReference type="Pfam" id="PF04640">
    <property type="entry name" value="PLATZ"/>
    <property type="match status" value="1"/>
</dbReference>
<keyword evidence="5" id="KW-1185">Reference proteome</keyword>
<dbReference type="CDD" id="cd19756">
    <property type="entry name" value="Bbox2"/>
    <property type="match status" value="1"/>
</dbReference>
<evidence type="ECO:0000313" key="4">
    <source>
        <dbReference type="EMBL" id="CAL0315702.1"/>
    </source>
</evidence>
<comment type="caution">
    <text evidence="4">The sequence shown here is derived from an EMBL/GenBank/DDBJ whole genome shotgun (WGS) entry which is preliminary data.</text>
</comment>